<evidence type="ECO:0000313" key="2">
    <source>
        <dbReference type="EMBL" id="OGN29079.1"/>
    </source>
</evidence>
<gene>
    <name evidence="2" type="ORF">A3A33_00285</name>
</gene>
<dbReference type="EMBL" id="MGKP01000010">
    <property type="protein sequence ID" value="OGN29079.1"/>
    <property type="molecule type" value="Genomic_DNA"/>
</dbReference>
<keyword evidence="1" id="KW-0472">Membrane</keyword>
<dbReference type="Proteomes" id="UP000179047">
    <property type="component" value="Unassembled WGS sequence"/>
</dbReference>
<sequence length="214" mass="23629">MENTTPPLAGMPTHSSKASMIGLAVAMLVIGLVAGYYLGNSKSGDVTYQTVSPTVTATPNNIAGPDMPAPKYTNTEHEFEFRYPDHLILPDMRGTEGQWTESFSVANPETLEQWERECKQGCMGSPYVFSLIVYFGQNPTLDQYMQSQGSSPTRVRTTLAGKSAYEEQRGAYDEYQITTENGGKIYVLNFPGATGKSNFTKEQEVILSTFRFTN</sequence>
<dbReference type="AlphaFoldDB" id="A0A1F8GXA4"/>
<reference evidence="2 3" key="1">
    <citation type="journal article" date="2016" name="Nat. Commun.">
        <title>Thousands of microbial genomes shed light on interconnected biogeochemical processes in an aquifer system.</title>
        <authorList>
            <person name="Anantharaman K."/>
            <person name="Brown C.T."/>
            <person name="Hug L.A."/>
            <person name="Sharon I."/>
            <person name="Castelle C.J."/>
            <person name="Probst A.J."/>
            <person name="Thomas B.C."/>
            <person name="Singh A."/>
            <person name="Wilkins M.J."/>
            <person name="Karaoz U."/>
            <person name="Brodie E.L."/>
            <person name="Williams K.H."/>
            <person name="Hubbard S.S."/>
            <person name="Banfield J.F."/>
        </authorList>
    </citation>
    <scope>NUCLEOTIDE SEQUENCE [LARGE SCALE GENOMIC DNA]</scope>
</reference>
<protein>
    <submittedName>
        <fullName evidence="2">Uncharacterized protein</fullName>
    </submittedName>
</protein>
<accession>A0A1F8GXA4</accession>
<organism evidence="2 3">
    <name type="scientific">Candidatus Yanofskybacteria bacterium RIFCSPLOWO2_01_FULL_49_25</name>
    <dbReference type="NCBI Taxonomy" id="1802701"/>
    <lineage>
        <taxon>Bacteria</taxon>
        <taxon>Candidatus Yanofskyibacteriota</taxon>
    </lineage>
</organism>
<evidence type="ECO:0000313" key="3">
    <source>
        <dbReference type="Proteomes" id="UP000179047"/>
    </source>
</evidence>
<feature type="transmembrane region" description="Helical" evidence="1">
    <location>
        <begin position="20"/>
        <end position="39"/>
    </location>
</feature>
<keyword evidence="1" id="KW-1133">Transmembrane helix</keyword>
<proteinExistence type="predicted"/>
<comment type="caution">
    <text evidence="2">The sequence shown here is derived from an EMBL/GenBank/DDBJ whole genome shotgun (WGS) entry which is preliminary data.</text>
</comment>
<keyword evidence="1" id="KW-0812">Transmembrane</keyword>
<evidence type="ECO:0000256" key="1">
    <source>
        <dbReference type="SAM" id="Phobius"/>
    </source>
</evidence>
<name>A0A1F8GXA4_9BACT</name>